<accession>A0AAE1LPP8</accession>
<dbReference type="Proteomes" id="UP001219518">
    <property type="component" value="Unassembled WGS sequence"/>
</dbReference>
<evidence type="ECO:0000313" key="3">
    <source>
        <dbReference type="Proteomes" id="UP001219518"/>
    </source>
</evidence>
<dbReference type="AlphaFoldDB" id="A0AAE1LPP8"/>
<gene>
    <name evidence="2" type="ORF">KUF71_015798</name>
</gene>
<name>A0AAE1LPP8_9NEOP</name>
<dbReference type="EMBL" id="JAHWGI010001289">
    <property type="protein sequence ID" value="KAK3927513.1"/>
    <property type="molecule type" value="Genomic_DNA"/>
</dbReference>
<reference evidence="2" key="1">
    <citation type="submission" date="2021-07" db="EMBL/GenBank/DDBJ databases">
        <authorList>
            <person name="Catto M.A."/>
            <person name="Jacobson A."/>
            <person name="Kennedy G."/>
            <person name="Labadie P."/>
            <person name="Hunt B.G."/>
            <person name="Srinivasan R."/>
        </authorList>
    </citation>
    <scope>NUCLEOTIDE SEQUENCE</scope>
    <source>
        <strain evidence="2">PL_HMW_Pooled</strain>
        <tissue evidence="2">Head</tissue>
    </source>
</reference>
<reference evidence="2" key="2">
    <citation type="journal article" date="2023" name="BMC Genomics">
        <title>Pest status, molecular evolution, and epigenetic factors derived from the genome assembly of Frankliniella fusca, a thysanopteran phytovirus vector.</title>
        <authorList>
            <person name="Catto M.A."/>
            <person name="Labadie P.E."/>
            <person name="Jacobson A.L."/>
            <person name="Kennedy G.G."/>
            <person name="Srinivasan R."/>
            <person name="Hunt B.G."/>
        </authorList>
    </citation>
    <scope>NUCLEOTIDE SEQUENCE</scope>
    <source>
        <strain evidence="2">PL_HMW_Pooled</strain>
    </source>
</reference>
<sequence>MRSASPRGNNSSCDSSPSLSRQGSLRCSPEPQFNSNSGHRPAYPVKSFSALVNGAEEEHQQSPESTPPESPPSSRSRTPVQGIDSTKSFAVSADQAEPIQENPPKAELKENTTQMDSTGKPEVTPSTFLGLQPFGRNKNKGYRPISFNPSNSKLAQPVS</sequence>
<feature type="compositionally biased region" description="Polar residues" evidence="1">
    <location>
        <begin position="1"/>
        <end position="10"/>
    </location>
</feature>
<feature type="compositionally biased region" description="Low complexity" evidence="1">
    <location>
        <begin position="11"/>
        <end position="20"/>
    </location>
</feature>
<evidence type="ECO:0000256" key="1">
    <source>
        <dbReference type="SAM" id="MobiDB-lite"/>
    </source>
</evidence>
<keyword evidence="3" id="KW-1185">Reference proteome</keyword>
<feature type="compositionally biased region" description="Polar residues" evidence="1">
    <location>
        <begin position="21"/>
        <end position="38"/>
    </location>
</feature>
<proteinExistence type="predicted"/>
<evidence type="ECO:0000313" key="2">
    <source>
        <dbReference type="EMBL" id="KAK3927513.1"/>
    </source>
</evidence>
<protein>
    <submittedName>
        <fullName evidence="2">Spectrin beta chain, non-erythrocytic 1</fullName>
    </submittedName>
</protein>
<feature type="compositionally biased region" description="Polar residues" evidence="1">
    <location>
        <begin position="147"/>
        <end position="159"/>
    </location>
</feature>
<organism evidence="2 3">
    <name type="scientific">Frankliniella fusca</name>
    <dbReference type="NCBI Taxonomy" id="407009"/>
    <lineage>
        <taxon>Eukaryota</taxon>
        <taxon>Metazoa</taxon>
        <taxon>Ecdysozoa</taxon>
        <taxon>Arthropoda</taxon>
        <taxon>Hexapoda</taxon>
        <taxon>Insecta</taxon>
        <taxon>Pterygota</taxon>
        <taxon>Neoptera</taxon>
        <taxon>Paraneoptera</taxon>
        <taxon>Thysanoptera</taxon>
        <taxon>Terebrantia</taxon>
        <taxon>Thripoidea</taxon>
        <taxon>Thripidae</taxon>
        <taxon>Frankliniella</taxon>
    </lineage>
</organism>
<comment type="caution">
    <text evidence="2">The sequence shown here is derived from an EMBL/GenBank/DDBJ whole genome shotgun (WGS) entry which is preliminary data.</text>
</comment>
<feature type="region of interest" description="Disordered" evidence="1">
    <location>
        <begin position="1"/>
        <end position="159"/>
    </location>
</feature>